<dbReference type="Gene3D" id="3.40.50.300">
    <property type="entry name" value="P-loop containing nucleotide triphosphate hydrolases"/>
    <property type="match status" value="1"/>
</dbReference>
<protein>
    <submittedName>
        <fullName evidence="4">DNA-binding protein</fullName>
    </submittedName>
</protein>
<feature type="transmembrane region" description="Helical" evidence="2">
    <location>
        <begin position="167"/>
        <end position="192"/>
    </location>
</feature>
<evidence type="ECO:0000313" key="5">
    <source>
        <dbReference type="Proteomes" id="UP001471651"/>
    </source>
</evidence>
<dbReference type="Pfam" id="PF20693">
    <property type="entry name" value="YobI-ATPase"/>
    <property type="match status" value="1"/>
</dbReference>
<dbReference type="SUPFAM" id="SSF52540">
    <property type="entry name" value="P-loop containing nucleoside triphosphate hydrolases"/>
    <property type="match status" value="1"/>
</dbReference>
<dbReference type="RefSeq" id="WP_348577202.1">
    <property type="nucleotide sequence ID" value="NZ_JBDYKN010000010.1"/>
</dbReference>
<gene>
    <name evidence="4" type="ORF">ABKW32_12025</name>
</gene>
<feature type="region of interest" description="Disordered" evidence="1">
    <location>
        <begin position="1"/>
        <end position="21"/>
    </location>
</feature>
<dbReference type="InterPro" id="IPR048428">
    <property type="entry name" value="YobI-NTPase"/>
</dbReference>
<evidence type="ECO:0000256" key="1">
    <source>
        <dbReference type="SAM" id="MobiDB-lite"/>
    </source>
</evidence>
<proteinExistence type="predicted"/>
<dbReference type="EMBL" id="JBDYKN010000010">
    <property type="protein sequence ID" value="MEP7730180.1"/>
    <property type="molecule type" value="Genomic_DNA"/>
</dbReference>
<evidence type="ECO:0000256" key="2">
    <source>
        <dbReference type="SAM" id="Phobius"/>
    </source>
</evidence>
<organism evidence="4 5">
    <name type="scientific">Marinomonas primoryensis</name>
    <dbReference type="NCBI Taxonomy" id="178399"/>
    <lineage>
        <taxon>Bacteria</taxon>
        <taxon>Pseudomonadati</taxon>
        <taxon>Pseudomonadota</taxon>
        <taxon>Gammaproteobacteria</taxon>
        <taxon>Oceanospirillales</taxon>
        <taxon>Oceanospirillaceae</taxon>
        <taxon>Marinomonas</taxon>
    </lineage>
</organism>
<reference evidence="4 5" key="1">
    <citation type="submission" date="2024-05" db="EMBL/GenBank/DDBJ databases">
        <authorList>
            <person name="Busch G.E."/>
            <person name="Sharma I."/>
        </authorList>
    </citation>
    <scope>NUCLEOTIDE SEQUENCE [LARGE SCALE GENOMIC DNA]</scope>
    <source>
        <strain evidence="4 5">23GB23</strain>
    </source>
</reference>
<feature type="compositionally biased region" description="Polar residues" evidence="1">
    <location>
        <begin position="1"/>
        <end position="17"/>
    </location>
</feature>
<name>A0ABV0L1C3_9GAMM</name>
<accession>A0ABV0L1C3</accession>
<keyword evidence="2" id="KW-0812">Transmembrane</keyword>
<keyword evidence="4" id="KW-0238">DNA-binding</keyword>
<feature type="transmembrane region" description="Helical" evidence="2">
    <location>
        <begin position="136"/>
        <end position="155"/>
    </location>
</feature>
<keyword evidence="2" id="KW-0472">Membrane</keyword>
<dbReference type="Proteomes" id="UP001471651">
    <property type="component" value="Unassembled WGS sequence"/>
</dbReference>
<keyword evidence="2" id="KW-1133">Transmembrane helix</keyword>
<keyword evidence="5" id="KW-1185">Reference proteome</keyword>
<comment type="caution">
    <text evidence="4">The sequence shown here is derived from an EMBL/GenBank/DDBJ whole genome shotgun (WGS) entry which is preliminary data.</text>
</comment>
<sequence>MENQPQHSVQEDFTLTPLTPEFNEDNHRSYVKRINSALQNQKIRNIALSGTYGVGKSSILQKVAEEHKKDVVEISLSTLAPIDPSEASESIPQQASTTTNRIQQEIVKQLLYRVESHNAPRSRFNRIESFNCKREHGIAALSGTVFTLLFLLMGWTEKIVSIHENIVVTGAWIHLIIFMVLAFCTLMARYLFQGRVNISQLSTGNAAISLDKKSVSYFDQYLDEIVYFFEVSEKNIVIFEDIDRFEDSYIFETLRSLNTLLNNAPQFKGKPIRFIYAIKDSIFDLAESNKLKEKPDLVIENPAQEAVQQTNRTKFFDLVIPVVPFITHRSARDLVSQILSEISHNIDNELINIAARYVPDMRLLKNVRNEFIVFREKLLLTEDNTLSLNDSELFAMMLYKSTNMSDFELIRLGKSKLDKLYQTSRQLVSENINTIENDIRKNLSNQAKVSANNIQKRSEDLGKQLIEHIEHIERSTDHKIENSNFTFCNENISLDHLKSLNFWEDFTSSKEPILSLETSSRYKNLTFNFRYSDLPKDFAVVNDWTEIEKKGFQATIDKKKAQLKTLRSAYMEALIKQPNFLVEHNSFALSFDAIARDILSNELAYQLLRSGYINDNFTLYTSIFHGDTVSTAATNFIIHNVQRNIMDEHLELTDDDVKAIIKESGDSALSEPCLYNISILNYLLKHAPVKADIMILSLIKFGDDDLRFLQSYLNGENDHIELVKKLTFKMEEILDLLINHIELDDDLRLTLANTVLENLNSELDYSQGGYVSGYLEEHYSELPVLLSSKKERQAKNIAKLYANAVIRVPELKPLSEQIRNAFITKDLYDINVDNLKIVLGNETNLALDVALEKNKDIYTYLLLNLGGYVQAVINTSKTISSNEYFIRVVEDVLALKNTRDLDNVVMHASGDCIIEDLHQVETDTWQCLAEFNRFTPTFDNISRYRSTVGEIDEYIEKVLIESDTITEYELATEGEKEKLAVYILHANGDFLTSEHIVQLVDSLNLTDYIHASRLPVDKGELFPLLLKGKIIEDCADTYEHLLETDWSTRESYIEASDSFKEYVTPTLLQGDLKAFLTSSKITLETKMSVVEQAEAYTENCDKGDLVELAQFAIKRDTKLPIDVVESMAINEVETKNVILLLSPHLTPSINTEQLFRILERLKGDYPKLISKGTDRPEIPNTLEDRKLIKVLEALQIISSFKEIADGFIKIFKKHK</sequence>
<evidence type="ECO:0000313" key="4">
    <source>
        <dbReference type="EMBL" id="MEP7730180.1"/>
    </source>
</evidence>
<dbReference type="GO" id="GO:0003677">
    <property type="term" value="F:DNA binding"/>
    <property type="evidence" value="ECO:0007669"/>
    <property type="project" value="UniProtKB-KW"/>
</dbReference>
<evidence type="ECO:0000259" key="3">
    <source>
        <dbReference type="Pfam" id="PF20693"/>
    </source>
</evidence>
<dbReference type="InterPro" id="IPR027417">
    <property type="entry name" value="P-loop_NTPase"/>
</dbReference>
<feature type="domain" description="YobI-like P-loop NTPase" evidence="3">
    <location>
        <begin position="30"/>
        <end position="418"/>
    </location>
</feature>